<organism evidence="1 2">
    <name type="scientific">Pedobacter hiemivivus</name>
    <dbReference type="NCBI Taxonomy" id="2530454"/>
    <lineage>
        <taxon>Bacteria</taxon>
        <taxon>Pseudomonadati</taxon>
        <taxon>Bacteroidota</taxon>
        <taxon>Sphingobacteriia</taxon>
        <taxon>Sphingobacteriales</taxon>
        <taxon>Sphingobacteriaceae</taxon>
        <taxon>Pedobacter</taxon>
    </lineage>
</organism>
<dbReference type="RefSeq" id="WP_136881604.1">
    <property type="nucleotide sequence ID" value="NZ_SWDX01000009.1"/>
</dbReference>
<dbReference type="Proteomes" id="UP000309594">
    <property type="component" value="Unassembled WGS sequence"/>
</dbReference>
<evidence type="ECO:0000313" key="2">
    <source>
        <dbReference type="Proteomes" id="UP000309594"/>
    </source>
</evidence>
<sequence>MLNRDTLALLRRQRLPSIIKLSETYKSLQPTRINEFAPRVGVYLIQTVYYGFLKPHTVKMAQVLWKQRLEDDFEGDFILEIQLESFERNQYPGSSRLLEEDLTNRTIHVKSAQRDLEGTGKFIVDWEILPVKSATIDDLNNLLQSGSNTVIDSMLESIDDVDLGDDLIDYGADNDVEY</sequence>
<accession>A0A4U1G5D0</accession>
<proteinExistence type="predicted"/>
<evidence type="ECO:0000313" key="1">
    <source>
        <dbReference type="EMBL" id="TKC57683.1"/>
    </source>
</evidence>
<protein>
    <submittedName>
        <fullName evidence="1">Uncharacterized protein</fullName>
    </submittedName>
</protein>
<gene>
    <name evidence="1" type="ORF">FBD94_20640</name>
</gene>
<comment type="caution">
    <text evidence="1">The sequence shown here is derived from an EMBL/GenBank/DDBJ whole genome shotgun (WGS) entry which is preliminary data.</text>
</comment>
<dbReference type="EMBL" id="SWDX01000009">
    <property type="protein sequence ID" value="TKC57683.1"/>
    <property type="molecule type" value="Genomic_DNA"/>
</dbReference>
<name>A0A4U1G5D0_9SPHI</name>
<dbReference type="AlphaFoldDB" id="A0A4U1G5D0"/>
<reference evidence="1 2" key="1">
    <citation type="submission" date="2019-04" db="EMBL/GenBank/DDBJ databases">
        <title>Pedobacter sp. RP-1-16 sp. nov., isolated from Arctic soil.</title>
        <authorList>
            <person name="Dahal R.H."/>
            <person name="Kim D.-U."/>
        </authorList>
    </citation>
    <scope>NUCLEOTIDE SEQUENCE [LARGE SCALE GENOMIC DNA]</scope>
    <source>
        <strain evidence="1 2">RP-1-16</strain>
    </source>
</reference>